<sequence length="159" mass="17339">MLPALVETGGIGREENRQGGFISREIPTFYSLRLRPLQCPLPFPSPGRLRGCMVAVTRAYALWIGSALPAHRSGRRKPREDGTPYSGQCESQNLSAPPEAPQSSLNKTVEAVALLLPPQRPPNLLLTTQPRLLPLRLPSSGLVSYVKRKAPTPGSLMLH</sequence>
<dbReference type="Proteomes" id="UP000287651">
    <property type="component" value="Unassembled WGS sequence"/>
</dbReference>
<reference evidence="2 3" key="1">
    <citation type="journal article" date="2014" name="Agronomy (Basel)">
        <title>A Draft Genome Sequence for Ensete ventricosum, the Drought-Tolerant Tree Against Hunger.</title>
        <authorList>
            <person name="Harrison J."/>
            <person name="Moore K.A."/>
            <person name="Paszkiewicz K."/>
            <person name="Jones T."/>
            <person name="Grant M."/>
            <person name="Ambacheew D."/>
            <person name="Muzemil S."/>
            <person name="Studholme D.J."/>
        </authorList>
    </citation>
    <scope>NUCLEOTIDE SEQUENCE [LARGE SCALE GENOMIC DNA]</scope>
</reference>
<comment type="caution">
    <text evidence="2">The sequence shown here is derived from an EMBL/GenBank/DDBJ whole genome shotgun (WGS) entry which is preliminary data.</text>
</comment>
<evidence type="ECO:0000256" key="1">
    <source>
        <dbReference type="SAM" id="MobiDB-lite"/>
    </source>
</evidence>
<proteinExistence type="predicted"/>
<dbReference type="EMBL" id="AMZH03003082">
    <property type="protein sequence ID" value="RRT73478.1"/>
    <property type="molecule type" value="Genomic_DNA"/>
</dbReference>
<evidence type="ECO:0000313" key="3">
    <source>
        <dbReference type="Proteomes" id="UP000287651"/>
    </source>
</evidence>
<evidence type="ECO:0000313" key="2">
    <source>
        <dbReference type="EMBL" id="RRT73478.1"/>
    </source>
</evidence>
<protein>
    <submittedName>
        <fullName evidence="2">Uncharacterized protein</fullName>
    </submittedName>
</protein>
<accession>A0A427AB68</accession>
<dbReference type="AlphaFoldDB" id="A0A427AB68"/>
<name>A0A427AB68_ENSVE</name>
<feature type="region of interest" description="Disordered" evidence="1">
    <location>
        <begin position="71"/>
        <end position="103"/>
    </location>
</feature>
<organism evidence="2 3">
    <name type="scientific">Ensete ventricosum</name>
    <name type="common">Abyssinian banana</name>
    <name type="synonym">Musa ensete</name>
    <dbReference type="NCBI Taxonomy" id="4639"/>
    <lineage>
        <taxon>Eukaryota</taxon>
        <taxon>Viridiplantae</taxon>
        <taxon>Streptophyta</taxon>
        <taxon>Embryophyta</taxon>
        <taxon>Tracheophyta</taxon>
        <taxon>Spermatophyta</taxon>
        <taxon>Magnoliopsida</taxon>
        <taxon>Liliopsida</taxon>
        <taxon>Zingiberales</taxon>
        <taxon>Musaceae</taxon>
        <taxon>Ensete</taxon>
    </lineage>
</organism>
<gene>
    <name evidence="2" type="ORF">B296_00006744</name>
</gene>
<feature type="compositionally biased region" description="Polar residues" evidence="1">
    <location>
        <begin position="85"/>
        <end position="103"/>
    </location>
</feature>